<evidence type="ECO:0000313" key="3">
    <source>
        <dbReference type="Proteomes" id="UP000682892"/>
    </source>
</evidence>
<organism evidence="2 3">
    <name type="scientific">Aedes aegypti</name>
    <name type="common">Yellowfever mosquito</name>
    <name type="synonym">Culex aegypti</name>
    <dbReference type="NCBI Taxonomy" id="7159"/>
    <lineage>
        <taxon>Eukaryota</taxon>
        <taxon>Metazoa</taxon>
        <taxon>Ecdysozoa</taxon>
        <taxon>Arthropoda</taxon>
        <taxon>Hexapoda</taxon>
        <taxon>Insecta</taxon>
        <taxon>Pterygota</taxon>
        <taxon>Neoptera</taxon>
        <taxon>Endopterygota</taxon>
        <taxon>Diptera</taxon>
        <taxon>Nematocera</taxon>
        <taxon>Culicoidea</taxon>
        <taxon>Culicidae</taxon>
        <taxon>Culicinae</taxon>
        <taxon>Aedini</taxon>
        <taxon>Aedes</taxon>
        <taxon>Stegomyia</taxon>
    </lineage>
</organism>
<reference evidence="2" key="1">
    <citation type="submission" date="2005-10" db="EMBL/GenBank/DDBJ databases">
        <authorList>
            <person name="Loftus B.J."/>
            <person name="Nene V.M."/>
            <person name="Hannick L.I."/>
            <person name="Bidwell S."/>
            <person name="Haas B."/>
            <person name="Amedeo P."/>
            <person name="Orvis J."/>
            <person name="Wortman J.R."/>
            <person name="White O.R."/>
            <person name="Salzberg S."/>
            <person name="Shumway M."/>
            <person name="Koo H."/>
            <person name="Zhao Y."/>
            <person name="Holmes M."/>
            <person name="Miller J."/>
            <person name="Schatz M."/>
            <person name="Pop M."/>
            <person name="Pai G."/>
            <person name="Utterback T."/>
            <person name="Rogers Y.-H."/>
            <person name="Kravitz S."/>
            <person name="Fraser C.M."/>
        </authorList>
    </citation>
    <scope>NUCLEOTIDE SEQUENCE</scope>
    <source>
        <strain evidence="2">Liverpool</strain>
    </source>
</reference>
<accession>Q176L5</accession>
<evidence type="ECO:0000256" key="1">
    <source>
        <dbReference type="SAM" id="MobiDB-lite"/>
    </source>
</evidence>
<dbReference type="AlphaFoldDB" id="Q176L5"/>
<dbReference type="eggNOG" id="ENOG502SJGJ">
    <property type="taxonomic scope" value="Eukaryota"/>
</dbReference>
<reference evidence="2" key="2">
    <citation type="journal article" date="2007" name="Science">
        <title>Genome sequence of Aedes aegypti, a major arbovirus vector.</title>
        <authorList>
            <person name="Nene V."/>
            <person name="Wortman J.R."/>
            <person name="Lawson D."/>
            <person name="Haas B."/>
            <person name="Kodira C."/>
            <person name="Tu Z.J."/>
            <person name="Loftus B."/>
            <person name="Xi Z."/>
            <person name="Megy K."/>
            <person name="Grabherr M."/>
            <person name="Ren Q."/>
            <person name="Zdobnov E.M."/>
            <person name="Lobo N.F."/>
            <person name="Campbell K.S."/>
            <person name="Brown S.E."/>
            <person name="Bonaldo M.F."/>
            <person name="Zhu J."/>
            <person name="Sinkins S.P."/>
            <person name="Hogenkamp D.G."/>
            <person name="Amedeo P."/>
            <person name="Arensburger P."/>
            <person name="Atkinson P.W."/>
            <person name="Bidwell S."/>
            <person name="Biedler J."/>
            <person name="Birney E."/>
            <person name="Bruggner R.V."/>
            <person name="Costas J."/>
            <person name="Coy M.R."/>
            <person name="Crabtree J."/>
            <person name="Crawford M."/>
            <person name="Debruyn B."/>
            <person name="Decaprio D."/>
            <person name="Eiglmeier K."/>
            <person name="Eisenstadt E."/>
            <person name="El-Dorry H."/>
            <person name="Gelbart W.M."/>
            <person name="Gomes S.L."/>
            <person name="Hammond M."/>
            <person name="Hannick L.I."/>
            <person name="Hogan J.R."/>
            <person name="Holmes M.H."/>
            <person name="Jaffe D."/>
            <person name="Johnston J.S."/>
            <person name="Kennedy R.C."/>
            <person name="Koo H."/>
            <person name="Kravitz S."/>
            <person name="Kriventseva E.V."/>
            <person name="Kulp D."/>
            <person name="Labutti K."/>
            <person name="Lee E."/>
            <person name="Li S."/>
            <person name="Lovin D.D."/>
            <person name="Mao C."/>
            <person name="Mauceli E."/>
            <person name="Menck C.F."/>
            <person name="Miller J.R."/>
            <person name="Montgomery P."/>
            <person name="Mori A."/>
            <person name="Nascimento A.L."/>
            <person name="Naveira H.F."/>
            <person name="Nusbaum C."/>
            <person name="O'leary S."/>
            <person name="Orvis J."/>
            <person name="Pertea M."/>
            <person name="Quesneville H."/>
            <person name="Reidenbach K.R."/>
            <person name="Rogers Y.H."/>
            <person name="Roth C.W."/>
            <person name="Schneider J.R."/>
            <person name="Schatz M."/>
            <person name="Shumway M."/>
            <person name="Stanke M."/>
            <person name="Stinson E.O."/>
            <person name="Tubio J.M."/>
            <person name="Vanzee J.P."/>
            <person name="Verjovski-Almeida S."/>
            <person name="Werner D."/>
            <person name="White O."/>
            <person name="Wyder S."/>
            <person name="Zeng Q."/>
            <person name="Zhao Q."/>
            <person name="Zhao Y."/>
            <person name="Hill C.A."/>
            <person name="Raikhel A.S."/>
            <person name="Soares M.B."/>
            <person name="Knudson D.L."/>
            <person name="Lee N.H."/>
            <person name="Galagan J."/>
            <person name="Salzberg S.L."/>
            <person name="Paulsen I.T."/>
            <person name="Dimopoulos G."/>
            <person name="Collins F.H."/>
            <person name="Birren B."/>
            <person name="Fraser-Liggett C.M."/>
            <person name="Severson D.W."/>
        </authorList>
    </citation>
    <scope>NUCLEOTIDE SEQUENCE [LARGE SCALE GENOMIC DNA]</scope>
    <source>
        <strain evidence="2">Liverpool</strain>
    </source>
</reference>
<feature type="region of interest" description="Disordered" evidence="1">
    <location>
        <begin position="126"/>
        <end position="161"/>
    </location>
</feature>
<protein>
    <submittedName>
        <fullName evidence="2">AAEL006358-PA</fullName>
    </submittedName>
</protein>
<dbReference type="PhylomeDB" id="Q176L5"/>
<name>Q176L5_AEDAE</name>
<dbReference type="PaxDb" id="7159-AAEL006358-PA"/>
<dbReference type="OMA" id="MEARDIC"/>
<dbReference type="HOGENOM" id="CLU_1645104_0_0_1"/>
<dbReference type="EMBL" id="CH477386">
    <property type="protein sequence ID" value="EAT42066.1"/>
    <property type="molecule type" value="Genomic_DNA"/>
</dbReference>
<gene>
    <name evidence="2" type="ORF">AaeL_AAEL006358</name>
</gene>
<dbReference type="Proteomes" id="UP000682892">
    <property type="component" value="Unassembled WGS sequence"/>
</dbReference>
<proteinExistence type="predicted"/>
<evidence type="ECO:0000313" key="2">
    <source>
        <dbReference type="EMBL" id="EAT42066.1"/>
    </source>
</evidence>
<reference evidence="2" key="3">
    <citation type="submission" date="2012-09" db="EMBL/GenBank/DDBJ databases">
        <authorList>
            <consortium name="VectorBase"/>
        </authorList>
    </citation>
    <scope>NUCLEOTIDE SEQUENCE</scope>
    <source>
        <strain evidence="2">Liverpool</strain>
    </source>
</reference>
<sequence>MGTELNNALKFLVSQNDPAATTYQNLRTTLIDHFDRAKNTLVESIKFRHIVQEKDESVAKLIIRRKQGTAHWEYGAFLDRILIEQFLHGLEAQDICDVIIAKDPVTFTAAYEIAHALEATRNTAREVNTGAPSPHPEAANKLGSSSSHPKQHRYRTESPFE</sequence>